<dbReference type="NCBIfam" id="TIGR01488">
    <property type="entry name" value="HAD-SF-IB"/>
    <property type="match status" value="1"/>
</dbReference>
<gene>
    <name evidence="9" type="ORF">PV327_004489</name>
</gene>
<proteinExistence type="inferred from homology"/>
<keyword evidence="4" id="KW-0378">Hydrolase</keyword>
<evidence type="ECO:0000256" key="8">
    <source>
        <dbReference type="PIRSR" id="PIRSR031051-3"/>
    </source>
</evidence>
<feature type="binding site" evidence="7">
    <location>
        <position position="100"/>
    </location>
    <ligand>
        <name>substrate</name>
    </ligand>
</feature>
<name>A0AA39FCT8_MICHY</name>
<dbReference type="GO" id="GO:0046872">
    <property type="term" value="F:metal ion binding"/>
    <property type="evidence" value="ECO:0007669"/>
    <property type="project" value="UniProtKB-KW"/>
</dbReference>
<feature type="active site" description="Proton donor" evidence="6">
    <location>
        <position position="12"/>
    </location>
</feature>
<dbReference type="SUPFAM" id="SSF56784">
    <property type="entry name" value="HAD-like"/>
    <property type="match status" value="1"/>
</dbReference>
<keyword evidence="5 8" id="KW-0460">Magnesium</keyword>
<dbReference type="Proteomes" id="UP001168972">
    <property type="component" value="Unassembled WGS sequence"/>
</dbReference>
<evidence type="ECO:0000256" key="5">
    <source>
        <dbReference type="ARBA" id="ARBA00022842"/>
    </source>
</evidence>
<sequence length="242" mass="27977">MTKPLLMCFDFDQTIVQENTDVVARNLLPKDQIETTKVLYSNCDCSWTIYMRKIFELLHSCGINREAIENNINSTPATSGFEELLKNLHSHNCEIIIISDANSIFIEGWLNHHKLNHTVTKIFTNSAWFDDKGVLNIKEYHYQDWCQLSEKNLCKGYIMENYIKERAAEGVHFDKIAYAGDGRNDYCPILKLSEKDLAFPREGYSIMKCLKKSDPDNIVKAEIIPWKTGADIWHSLCTKMNL</sequence>
<evidence type="ECO:0000256" key="1">
    <source>
        <dbReference type="ARBA" id="ARBA00001946"/>
    </source>
</evidence>
<dbReference type="Pfam" id="PF06888">
    <property type="entry name" value="Put_Phosphatase"/>
    <property type="match status" value="1"/>
</dbReference>
<feature type="active site" description="Nucleophile" evidence="6">
    <location>
        <position position="10"/>
    </location>
</feature>
<feature type="binding site" evidence="8">
    <location>
        <position position="181"/>
    </location>
    <ligand>
        <name>Mg(2+)</name>
        <dbReference type="ChEBI" id="CHEBI:18420"/>
    </ligand>
</feature>
<dbReference type="InterPro" id="IPR023214">
    <property type="entry name" value="HAD_sf"/>
</dbReference>
<accession>A0AA39FCT8</accession>
<comment type="similarity">
    <text evidence="2">Belongs to the HAD-like hydrolase superfamily. PHOSPHO family.</text>
</comment>
<dbReference type="PIRSF" id="PIRSF031051">
    <property type="entry name" value="PyrdxlP_Pase_PHOSPHO2"/>
    <property type="match status" value="1"/>
</dbReference>
<evidence type="ECO:0000313" key="10">
    <source>
        <dbReference type="Proteomes" id="UP001168972"/>
    </source>
</evidence>
<protein>
    <submittedName>
        <fullName evidence="9">Uncharacterized protein</fullName>
    </submittedName>
</protein>
<comment type="caution">
    <text evidence="9">The sequence shown here is derived from an EMBL/GenBank/DDBJ whole genome shotgun (WGS) entry which is preliminary data.</text>
</comment>
<feature type="binding site" evidence="8">
    <location>
        <position position="10"/>
    </location>
    <ligand>
        <name>Mg(2+)</name>
        <dbReference type="ChEBI" id="CHEBI:18420"/>
    </ligand>
</feature>
<dbReference type="PANTHER" id="PTHR20889:SF12">
    <property type="entry name" value="LP01149P"/>
    <property type="match status" value="1"/>
</dbReference>
<keyword evidence="3 8" id="KW-0479">Metal-binding</keyword>
<dbReference type="InterPro" id="IPR016965">
    <property type="entry name" value="Pase_PHOSPHO-typ"/>
</dbReference>
<dbReference type="InterPro" id="IPR006384">
    <property type="entry name" value="HAD_hydro_PyrdxlP_Pase-like"/>
</dbReference>
<evidence type="ECO:0000256" key="4">
    <source>
        <dbReference type="ARBA" id="ARBA00022801"/>
    </source>
</evidence>
<evidence type="ECO:0000256" key="2">
    <source>
        <dbReference type="ARBA" id="ARBA00008541"/>
    </source>
</evidence>
<organism evidence="9 10">
    <name type="scientific">Microctonus hyperodae</name>
    <name type="common">Parasitoid wasp</name>
    <dbReference type="NCBI Taxonomy" id="165561"/>
    <lineage>
        <taxon>Eukaryota</taxon>
        <taxon>Metazoa</taxon>
        <taxon>Ecdysozoa</taxon>
        <taxon>Arthropoda</taxon>
        <taxon>Hexapoda</taxon>
        <taxon>Insecta</taxon>
        <taxon>Pterygota</taxon>
        <taxon>Neoptera</taxon>
        <taxon>Endopterygota</taxon>
        <taxon>Hymenoptera</taxon>
        <taxon>Apocrita</taxon>
        <taxon>Ichneumonoidea</taxon>
        <taxon>Braconidae</taxon>
        <taxon>Euphorinae</taxon>
        <taxon>Microctonus</taxon>
    </lineage>
</organism>
<evidence type="ECO:0000256" key="3">
    <source>
        <dbReference type="ARBA" id="ARBA00022723"/>
    </source>
</evidence>
<evidence type="ECO:0000256" key="6">
    <source>
        <dbReference type="PIRSR" id="PIRSR031051-1"/>
    </source>
</evidence>
<comment type="cofactor">
    <cofactor evidence="1 8">
        <name>Mg(2+)</name>
        <dbReference type="ChEBI" id="CHEBI:18420"/>
    </cofactor>
</comment>
<reference evidence="9" key="2">
    <citation type="submission" date="2023-03" db="EMBL/GenBank/DDBJ databases">
        <authorList>
            <person name="Inwood S.N."/>
            <person name="Skelly J.G."/>
            <person name="Guhlin J."/>
            <person name="Harrop T.W.R."/>
            <person name="Goldson S.G."/>
            <person name="Dearden P.K."/>
        </authorList>
    </citation>
    <scope>NUCLEOTIDE SEQUENCE</scope>
    <source>
        <strain evidence="9">Lincoln</strain>
        <tissue evidence="9">Whole body</tissue>
    </source>
</reference>
<dbReference type="EMBL" id="JAQQBR010001832">
    <property type="protein sequence ID" value="KAK0167041.1"/>
    <property type="molecule type" value="Genomic_DNA"/>
</dbReference>
<feature type="binding site" evidence="8">
    <location>
        <position position="12"/>
    </location>
    <ligand>
        <name>Mg(2+)</name>
        <dbReference type="ChEBI" id="CHEBI:18420"/>
    </ligand>
</feature>
<dbReference type="GO" id="GO:0016791">
    <property type="term" value="F:phosphatase activity"/>
    <property type="evidence" value="ECO:0007669"/>
    <property type="project" value="InterPro"/>
</dbReference>
<dbReference type="Gene3D" id="3.40.50.1000">
    <property type="entry name" value="HAD superfamily/HAD-like"/>
    <property type="match status" value="1"/>
</dbReference>
<dbReference type="NCBIfam" id="TIGR01489">
    <property type="entry name" value="DKMTPPase-SF"/>
    <property type="match status" value="1"/>
</dbReference>
<reference evidence="9" key="1">
    <citation type="journal article" date="2023" name="bioRxiv">
        <title>Scaffold-level genome assemblies of two parasitoid biocontrol wasps reveal the parthenogenesis mechanism and an associated novel virus.</title>
        <authorList>
            <person name="Inwood S."/>
            <person name="Skelly J."/>
            <person name="Guhlin J."/>
            <person name="Harrop T."/>
            <person name="Goldson S."/>
            <person name="Dearden P."/>
        </authorList>
    </citation>
    <scope>NUCLEOTIDE SEQUENCE</scope>
    <source>
        <strain evidence="9">Lincoln</strain>
        <tissue evidence="9">Whole body</tissue>
    </source>
</reference>
<dbReference type="InterPro" id="IPR036412">
    <property type="entry name" value="HAD-like_sf"/>
</dbReference>
<dbReference type="PANTHER" id="PTHR20889">
    <property type="entry name" value="PHOSPHATASE, ORPHAN 1, 2"/>
    <property type="match status" value="1"/>
</dbReference>
<feature type="binding site" evidence="7">
    <location>
        <position position="21"/>
    </location>
    <ligand>
        <name>substrate</name>
    </ligand>
</feature>
<dbReference type="AlphaFoldDB" id="A0AA39FCT8"/>
<evidence type="ECO:0000313" key="9">
    <source>
        <dbReference type="EMBL" id="KAK0167041.1"/>
    </source>
</evidence>
<keyword evidence="10" id="KW-1185">Reference proteome</keyword>
<evidence type="ECO:0000256" key="7">
    <source>
        <dbReference type="PIRSR" id="PIRSR031051-2"/>
    </source>
</evidence>